<evidence type="ECO:0000313" key="5">
    <source>
        <dbReference type="Proteomes" id="UP000298416"/>
    </source>
</evidence>
<feature type="repeat" description="TPR" evidence="1">
    <location>
        <begin position="555"/>
        <end position="588"/>
    </location>
</feature>
<comment type="caution">
    <text evidence="4">The sequence shown here is derived from an EMBL/GenBank/DDBJ whole genome shotgun (WGS) entry which is preliminary data.</text>
</comment>
<evidence type="ECO:0000259" key="3">
    <source>
        <dbReference type="Pfam" id="PF01425"/>
    </source>
</evidence>
<dbReference type="PANTHER" id="PTHR46310:SF4">
    <property type="entry name" value="OUTER ENVELOPE PROTEIN 64, MITOCHONDRIAL"/>
    <property type="match status" value="1"/>
</dbReference>
<dbReference type="SUPFAM" id="SSF48452">
    <property type="entry name" value="TPR-like"/>
    <property type="match status" value="1"/>
</dbReference>
<keyword evidence="2" id="KW-0812">Transmembrane</keyword>
<dbReference type="EMBL" id="PNBA02000002">
    <property type="protein sequence ID" value="KAG6433012.1"/>
    <property type="molecule type" value="Genomic_DNA"/>
</dbReference>
<sequence>MSKSLHLNAANPKLWVVIGVGVAGVLILAEVQRRRLRARSSVKEDFGAFVDRFQLLPFPHSPPPAAPLSLSGLTFAINDNIDVKGYVTGHGSADWKRMQAASEKTALVVTTMLRNGATCVGKTVMGELGFGLLGENKSYGTPVNPRFPCHFPGGSASGSAAAVAARIVDFSLGTDTTGCIRIPASFCGIIGFRPSHGTVSTIGVSPNSQSLDTIGCLTSDPLVLHRLGHALLQLSPLEPRRTRSILIADDLFQLSKVPVQKAVYVISKTVVTLSGYQTPKHINFGQYIASHVPSLKIFSEDSEGLQNGISTLRALSSVMLLLQRHEFKTNHEDWIRSVKPKLGADVSQRVWGAINTVQENVKSLYKVRMEMRAALKSLLKDDGILITPTVADPPPRLNSKKGLRVEFYDRMFSLLSIASMSRGCEVTIPFGTHDDSPVSISFISSHGSDKFLLDTVLDMYPSLQDVVGTISSYLPLPYINGNMDAAELVKEKGNASYKGKQWNKAASYYTQAIELNKSNATYYCNRAASFLELLCSFQKAEEDCSKAISLDKKNVKAYLRRGAARESLGLHRAALQDFKHALVLEPQNKAAGEAEKRLLKLIR</sequence>
<dbReference type="Proteomes" id="UP000298416">
    <property type="component" value="Unassembled WGS sequence"/>
</dbReference>
<dbReference type="InterPro" id="IPR023631">
    <property type="entry name" value="Amidase_dom"/>
</dbReference>
<proteinExistence type="predicted"/>
<dbReference type="InterPro" id="IPR019734">
    <property type="entry name" value="TPR_rpt"/>
</dbReference>
<accession>A0A8X8YM03</accession>
<dbReference type="PANTHER" id="PTHR46310">
    <property type="entry name" value="AMIDASE 1"/>
    <property type="match status" value="1"/>
</dbReference>
<name>A0A8X8YM03_SALSN</name>
<dbReference type="FunFam" id="3.90.1300.10:FF:000004">
    <property type="entry name" value="Outer envelope protein 64, mitochondrial"/>
    <property type="match status" value="1"/>
</dbReference>
<dbReference type="Gene3D" id="1.25.40.10">
    <property type="entry name" value="Tetratricopeptide repeat domain"/>
    <property type="match status" value="1"/>
</dbReference>
<feature type="repeat" description="TPR" evidence="1">
    <location>
        <begin position="486"/>
        <end position="519"/>
    </location>
</feature>
<dbReference type="InterPro" id="IPR036928">
    <property type="entry name" value="AS_sf"/>
</dbReference>
<dbReference type="PROSITE" id="PS50005">
    <property type="entry name" value="TPR"/>
    <property type="match status" value="2"/>
</dbReference>
<dbReference type="AlphaFoldDB" id="A0A8X8YM03"/>
<dbReference type="InterPro" id="IPR011990">
    <property type="entry name" value="TPR-like_helical_dom_sf"/>
</dbReference>
<dbReference type="SMART" id="SM00028">
    <property type="entry name" value="TPR"/>
    <property type="match status" value="3"/>
</dbReference>
<evidence type="ECO:0000256" key="2">
    <source>
        <dbReference type="SAM" id="Phobius"/>
    </source>
</evidence>
<reference evidence="4" key="1">
    <citation type="submission" date="2018-01" db="EMBL/GenBank/DDBJ databases">
        <authorList>
            <person name="Mao J.F."/>
        </authorList>
    </citation>
    <scope>NUCLEOTIDE SEQUENCE</scope>
    <source>
        <strain evidence="4">Huo1</strain>
        <tissue evidence="4">Leaf</tissue>
    </source>
</reference>
<keyword evidence="1" id="KW-0802">TPR repeat</keyword>
<reference evidence="4" key="2">
    <citation type="submission" date="2020-08" db="EMBL/GenBank/DDBJ databases">
        <title>Plant Genome Project.</title>
        <authorList>
            <person name="Zhang R.-G."/>
        </authorList>
    </citation>
    <scope>NUCLEOTIDE SEQUENCE</scope>
    <source>
        <strain evidence="4">Huo1</strain>
        <tissue evidence="4">Leaf</tissue>
    </source>
</reference>
<evidence type="ECO:0000256" key="1">
    <source>
        <dbReference type="PROSITE-ProRule" id="PRU00339"/>
    </source>
</evidence>
<dbReference type="Gene3D" id="3.90.1300.10">
    <property type="entry name" value="Amidase signature (AS) domain"/>
    <property type="match status" value="1"/>
</dbReference>
<keyword evidence="2" id="KW-0472">Membrane</keyword>
<protein>
    <recommendedName>
        <fullName evidence="3">Amidase domain-containing protein</fullName>
    </recommendedName>
</protein>
<feature type="domain" description="Amidase" evidence="3">
    <location>
        <begin position="336"/>
        <end position="453"/>
    </location>
</feature>
<feature type="domain" description="Amidase" evidence="3">
    <location>
        <begin position="69"/>
        <end position="220"/>
    </location>
</feature>
<keyword evidence="2" id="KW-1133">Transmembrane helix</keyword>
<dbReference type="SUPFAM" id="SSF75304">
    <property type="entry name" value="Amidase signature (AS) enzymes"/>
    <property type="match status" value="1"/>
</dbReference>
<gene>
    <name evidence="4" type="ORF">SASPL_104616</name>
</gene>
<feature type="transmembrane region" description="Helical" evidence="2">
    <location>
        <begin position="12"/>
        <end position="31"/>
    </location>
</feature>
<keyword evidence="5" id="KW-1185">Reference proteome</keyword>
<dbReference type="Pfam" id="PF01425">
    <property type="entry name" value="Amidase"/>
    <property type="match status" value="2"/>
</dbReference>
<evidence type="ECO:0000313" key="4">
    <source>
        <dbReference type="EMBL" id="KAG6433012.1"/>
    </source>
</evidence>
<organism evidence="4">
    <name type="scientific">Salvia splendens</name>
    <name type="common">Scarlet sage</name>
    <dbReference type="NCBI Taxonomy" id="180675"/>
    <lineage>
        <taxon>Eukaryota</taxon>
        <taxon>Viridiplantae</taxon>
        <taxon>Streptophyta</taxon>
        <taxon>Embryophyta</taxon>
        <taxon>Tracheophyta</taxon>
        <taxon>Spermatophyta</taxon>
        <taxon>Magnoliopsida</taxon>
        <taxon>eudicotyledons</taxon>
        <taxon>Gunneridae</taxon>
        <taxon>Pentapetalae</taxon>
        <taxon>asterids</taxon>
        <taxon>lamiids</taxon>
        <taxon>Lamiales</taxon>
        <taxon>Lamiaceae</taxon>
        <taxon>Nepetoideae</taxon>
        <taxon>Mentheae</taxon>
        <taxon>Salviinae</taxon>
        <taxon>Salvia</taxon>
        <taxon>Salvia subgen. Calosphace</taxon>
        <taxon>core Calosphace</taxon>
    </lineage>
</organism>